<name>A0A238X9N5_9FLAO</name>
<dbReference type="Gene3D" id="1.10.287.130">
    <property type="match status" value="1"/>
</dbReference>
<keyword evidence="5" id="KW-0597">Phosphoprotein</keyword>
<keyword evidence="11 14" id="KW-1133">Transmembrane helix</keyword>
<evidence type="ECO:0000256" key="6">
    <source>
        <dbReference type="ARBA" id="ARBA00022679"/>
    </source>
</evidence>
<dbReference type="InterPro" id="IPR004358">
    <property type="entry name" value="Sig_transdc_His_kin-like_C"/>
</dbReference>
<keyword evidence="8" id="KW-0547">Nucleotide-binding</keyword>
<feature type="transmembrane region" description="Helical" evidence="14">
    <location>
        <begin position="12"/>
        <end position="35"/>
    </location>
</feature>
<protein>
    <recommendedName>
        <fullName evidence="3">histidine kinase</fullName>
        <ecNumber evidence="3">2.7.13.3</ecNumber>
    </recommendedName>
</protein>
<evidence type="ECO:0000256" key="9">
    <source>
        <dbReference type="ARBA" id="ARBA00022777"/>
    </source>
</evidence>
<dbReference type="Pfam" id="PF00512">
    <property type="entry name" value="HisKA"/>
    <property type="match status" value="1"/>
</dbReference>
<dbReference type="Proteomes" id="UP000198412">
    <property type="component" value="Unassembled WGS sequence"/>
</dbReference>
<keyword evidence="7 14" id="KW-0812">Transmembrane</keyword>
<dbReference type="EC" id="2.7.13.3" evidence="3"/>
<dbReference type="PRINTS" id="PR00344">
    <property type="entry name" value="BCTRLSENSOR"/>
</dbReference>
<dbReference type="InterPro" id="IPR050398">
    <property type="entry name" value="HssS/ArlS-like"/>
</dbReference>
<reference evidence="17" key="1">
    <citation type="submission" date="2017-06" db="EMBL/GenBank/DDBJ databases">
        <authorList>
            <person name="Varghese N."/>
            <person name="Submissions S."/>
        </authorList>
    </citation>
    <scope>NUCLEOTIDE SEQUENCE [LARGE SCALE GENOMIC DNA]</scope>
    <source>
        <strain evidence="17">DSM 27993</strain>
    </source>
</reference>
<keyword evidence="4" id="KW-1003">Cell membrane</keyword>
<accession>A0A238X9N5</accession>
<feature type="domain" description="Histidine kinase" evidence="15">
    <location>
        <begin position="279"/>
        <end position="486"/>
    </location>
</feature>
<dbReference type="SMART" id="SM00387">
    <property type="entry name" value="HATPase_c"/>
    <property type="match status" value="1"/>
</dbReference>
<organism evidence="16 17">
    <name type="scientific">Lutibacter flavus</name>
    <dbReference type="NCBI Taxonomy" id="691689"/>
    <lineage>
        <taxon>Bacteria</taxon>
        <taxon>Pseudomonadati</taxon>
        <taxon>Bacteroidota</taxon>
        <taxon>Flavobacteriia</taxon>
        <taxon>Flavobacteriales</taxon>
        <taxon>Flavobacteriaceae</taxon>
        <taxon>Lutibacter</taxon>
    </lineage>
</organism>
<keyword evidence="9" id="KW-0418">Kinase</keyword>
<comment type="catalytic activity">
    <reaction evidence="1">
        <text>ATP + protein L-histidine = ADP + protein N-phospho-L-histidine.</text>
        <dbReference type="EC" id="2.7.13.3"/>
    </reaction>
</comment>
<dbReference type="Pfam" id="PF02518">
    <property type="entry name" value="HATPase_c"/>
    <property type="match status" value="1"/>
</dbReference>
<dbReference type="GO" id="GO:0005886">
    <property type="term" value="C:plasma membrane"/>
    <property type="evidence" value="ECO:0007669"/>
    <property type="project" value="UniProtKB-SubCell"/>
</dbReference>
<dbReference type="InterPro" id="IPR036890">
    <property type="entry name" value="HATPase_C_sf"/>
</dbReference>
<keyword evidence="13 14" id="KW-0472">Membrane</keyword>
<evidence type="ECO:0000256" key="14">
    <source>
        <dbReference type="SAM" id="Phobius"/>
    </source>
</evidence>
<evidence type="ECO:0000256" key="12">
    <source>
        <dbReference type="ARBA" id="ARBA00023012"/>
    </source>
</evidence>
<evidence type="ECO:0000256" key="4">
    <source>
        <dbReference type="ARBA" id="ARBA00022475"/>
    </source>
</evidence>
<dbReference type="GO" id="GO:0000155">
    <property type="term" value="F:phosphorelay sensor kinase activity"/>
    <property type="evidence" value="ECO:0007669"/>
    <property type="project" value="InterPro"/>
</dbReference>
<evidence type="ECO:0000259" key="15">
    <source>
        <dbReference type="PROSITE" id="PS50109"/>
    </source>
</evidence>
<dbReference type="CDD" id="cd00075">
    <property type="entry name" value="HATPase"/>
    <property type="match status" value="1"/>
</dbReference>
<dbReference type="SUPFAM" id="SSF47384">
    <property type="entry name" value="Homodimeric domain of signal transducing histidine kinase"/>
    <property type="match status" value="1"/>
</dbReference>
<evidence type="ECO:0000256" key="2">
    <source>
        <dbReference type="ARBA" id="ARBA00004651"/>
    </source>
</evidence>
<dbReference type="SUPFAM" id="SSF55874">
    <property type="entry name" value="ATPase domain of HSP90 chaperone/DNA topoisomerase II/histidine kinase"/>
    <property type="match status" value="1"/>
</dbReference>
<dbReference type="InterPro" id="IPR003661">
    <property type="entry name" value="HisK_dim/P_dom"/>
</dbReference>
<evidence type="ECO:0000256" key="3">
    <source>
        <dbReference type="ARBA" id="ARBA00012438"/>
    </source>
</evidence>
<evidence type="ECO:0000313" key="17">
    <source>
        <dbReference type="Proteomes" id="UP000198412"/>
    </source>
</evidence>
<dbReference type="InterPro" id="IPR005467">
    <property type="entry name" value="His_kinase_dom"/>
</dbReference>
<dbReference type="CDD" id="cd00082">
    <property type="entry name" value="HisKA"/>
    <property type="match status" value="1"/>
</dbReference>
<feature type="transmembrane region" description="Helical" evidence="14">
    <location>
        <begin position="190"/>
        <end position="212"/>
    </location>
</feature>
<evidence type="ECO:0000256" key="1">
    <source>
        <dbReference type="ARBA" id="ARBA00000085"/>
    </source>
</evidence>
<dbReference type="InterPro" id="IPR003594">
    <property type="entry name" value="HATPase_dom"/>
</dbReference>
<comment type="subcellular location">
    <subcellularLocation>
        <location evidence="2">Cell membrane</location>
        <topology evidence="2">Multi-pass membrane protein</topology>
    </subcellularLocation>
</comment>
<dbReference type="RefSeq" id="WP_089377995.1">
    <property type="nucleotide sequence ID" value="NZ_FZNX01000002.1"/>
</dbReference>
<dbReference type="InterPro" id="IPR036097">
    <property type="entry name" value="HisK_dim/P_sf"/>
</dbReference>
<dbReference type="SMART" id="SM00388">
    <property type="entry name" value="HisKA"/>
    <property type="match status" value="1"/>
</dbReference>
<keyword evidence="12" id="KW-0902">Two-component regulatory system</keyword>
<dbReference type="PROSITE" id="PS50109">
    <property type="entry name" value="HIS_KIN"/>
    <property type="match status" value="1"/>
</dbReference>
<evidence type="ECO:0000256" key="8">
    <source>
        <dbReference type="ARBA" id="ARBA00022741"/>
    </source>
</evidence>
<dbReference type="GO" id="GO:0005524">
    <property type="term" value="F:ATP binding"/>
    <property type="evidence" value="ECO:0007669"/>
    <property type="project" value="UniProtKB-KW"/>
</dbReference>
<evidence type="ECO:0000256" key="11">
    <source>
        <dbReference type="ARBA" id="ARBA00022989"/>
    </source>
</evidence>
<dbReference type="PANTHER" id="PTHR45528">
    <property type="entry name" value="SENSOR HISTIDINE KINASE CPXA"/>
    <property type="match status" value="1"/>
</dbReference>
<dbReference type="PANTHER" id="PTHR45528:SF1">
    <property type="entry name" value="SENSOR HISTIDINE KINASE CPXA"/>
    <property type="match status" value="1"/>
</dbReference>
<dbReference type="AlphaFoldDB" id="A0A238X9N5"/>
<evidence type="ECO:0000256" key="10">
    <source>
        <dbReference type="ARBA" id="ARBA00022840"/>
    </source>
</evidence>
<evidence type="ECO:0000256" key="7">
    <source>
        <dbReference type="ARBA" id="ARBA00022692"/>
    </source>
</evidence>
<keyword evidence="10" id="KW-0067">ATP-binding</keyword>
<keyword evidence="17" id="KW-1185">Reference proteome</keyword>
<dbReference type="EMBL" id="FZNX01000002">
    <property type="protein sequence ID" value="SNR55271.1"/>
    <property type="molecule type" value="Genomic_DNA"/>
</dbReference>
<evidence type="ECO:0000256" key="13">
    <source>
        <dbReference type="ARBA" id="ARBA00023136"/>
    </source>
</evidence>
<dbReference type="OrthoDB" id="9776727at2"/>
<gene>
    <name evidence="16" type="ORF">SAMN04488111_1692</name>
</gene>
<sequence>MKIKQLSLRNRIFLAMILLILLASVLIAAVTIYQYKEQTDEYNQGRLERKEESVKAAINYWLNSGTGNTFPIIEENLPYIFREKIYEISDIEKLEINIYDLSGNIAKTSHSGFVQSDALIKLSDTILNSVANNFDHRFVNTRIINDVNLQSSYSYITDNKFKPIGILNLQYVQDNTAQDKDLEEFLVRMAYVYMLMFLLAIGLAYFISSYITRNLKAITEKMSRTRLNTSNEKIILGNASSEIFTLVKAYNNMVDELEKSAVKLAKGEREQAWREMAKQVAHEIKNPLTPMRLTIQSFQRKFDVNDPDIYDKLNEFSKTLIQQIDTMSSIASAFSNFAKMPSQNREELEVVEVIKHALDIFTEDYIFYFPKSEKIIAELDKTQLIRVLTNLVKNATQALVDVENKKIEVSVCEDNGNVEIIVADNGKGISEEDKDKIFEPKFTTKSSGMGLGLPMVKNIVEAYNGTITFTTQHNKGTVFKVVLPKK</sequence>
<keyword evidence="6" id="KW-0808">Transferase</keyword>
<dbReference type="Gene3D" id="3.30.565.10">
    <property type="entry name" value="Histidine kinase-like ATPase, C-terminal domain"/>
    <property type="match status" value="1"/>
</dbReference>
<proteinExistence type="predicted"/>
<evidence type="ECO:0000313" key="16">
    <source>
        <dbReference type="EMBL" id="SNR55271.1"/>
    </source>
</evidence>
<dbReference type="Gene3D" id="6.10.340.10">
    <property type="match status" value="1"/>
</dbReference>
<evidence type="ECO:0000256" key="5">
    <source>
        <dbReference type="ARBA" id="ARBA00022553"/>
    </source>
</evidence>